<evidence type="ECO:0000259" key="2">
    <source>
        <dbReference type="Pfam" id="PF01243"/>
    </source>
</evidence>
<keyword evidence="1" id="KW-0560">Oxidoreductase</keyword>
<reference evidence="3 4" key="1">
    <citation type="submission" date="2023-07" db="EMBL/GenBank/DDBJ databases">
        <title>Sequencing the genomes of 1000 actinobacteria strains.</title>
        <authorList>
            <person name="Klenk H.-P."/>
        </authorList>
    </citation>
    <scope>NUCLEOTIDE SEQUENCE [LARGE SCALE GENOMIC DNA]</scope>
    <source>
        <strain evidence="3 4">DSM 44109</strain>
    </source>
</reference>
<dbReference type="EMBL" id="JAUSRB010000001">
    <property type="protein sequence ID" value="MDP9861549.1"/>
    <property type="molecule type" value="Genomic_DNA"/>
</dbReference>
<accession>A0ABT9QX43</accession>
<dbReference type="Pfam" id="PF01243">
    <property type="entry name" value="PNPOx_N"/>
    <property type="match status" value="1"/>
</dbReference>
<organism evidence="3 4">
    <name type="scientific">Streptosporangium brasiliense</name>
    <dbReference type="NCBI Taxonomy" id="47480"/>
    <lineage>
        <taxon>Bacteria</taxon>
        <taxon>Bacillati</taxon>
        <taxon>Actinomycetota</taxon>
        <taxon>Actinomycetes</taxon>
        <taxon>Streptosporangiales</taxon>
        <taxon>Streptosporangiaceae</taxon>
        <taxon>Streptosporangium</taxon>
    </lineage>
</organism>
<name>A0ABT9QX43_9ACTN</name>
<protein>
    <submittedName>
        <fullName evidence="3">Pyridoxamine 5'-phosphate oxidase family protein</fullName>
    </submittedName>
</protein>
<dbReference type="InterPro" id="IPR052019">
    <property type="entry name" value="F420H2_bilvrd_red/Heme_oxyg"/>
</dbReference>
<dbReference type="PANTHER" id="PTHR35176:SF6">
    <property type="entry name" value="HEME OXYGENASE HI_0854-RELATED"/>
    <property type="match status" value="1"/>
</dbReference>
<dbReference type="NCBIfam" id="TIGR04023">
    <property type="entry name" value="PPOX_MSMEG_5819"/>
    <property type="match status" value="1"/>
</dbReference>
<sequence length="132" mass="14574">MAFTQEELDYLASRRLGRLATIDPGGVLQNSPTAFSYNPETGTIDIHGRAMGTTKKFRNVRAGGQVAFVVDDVSSFTPWRVRGVEIRGVAEALEDQEPPSPYMSREVIRIHPKRIISWGVDPGQEGMSGRDV</sequence>
<feature type="domain" description="Pyridoxamine 5'-phosphate oxidase N-terminal" evidence="2">
    <location>
        <begin position="4"/>
        <end position="102"/>
    </location>
</feature>
<gene>
    <name evidence="3" type="ORF">J2S55_000808</name>
</gene>
<evidence type="ECO:0000256" key="1">
    <source>
        <dbReference type="ARBA" id="ARBA00023002"/>
    </source>
</evidence>
<proteinExistence type="predicted"/>
<dbReference type="InterPro" id="IPR012349">
    <property type="entry name" value="Split_barrel_FMN-bd"/>
</dbReference>
<dbReference type="PANTHER" id="PTHR35176">
    <property type="entry name" value="HEME OXYGENASE HI_0854-RELATED"/>
    <property type="match status" value="1"/>
</dbReference>
<evidence type="ECO:0000313" key="4">
    <source>
        <dbReference type="Proteomes" id="UP001230426"/>
    </source>
</evidence>
<evidence type="ECO:0000313" key="3">
    <source>
        <dbReference type="EMBL" id="MDP9861549.1"/>
    </source>
</evidence>
<comment type="caution">
    <text evidence="3">The sequence shown here is derived from an EMBL/GenBank/DDBJ whole genome shotgun (WGS) entry which is preliminary data.</text>
</comment>
<dbReference type="InterPro" id="IPR024031">
    <property type="entry name" value="MSMEG_5819/OxyR"/>
</dbReference>
<dbReference type="Proteomes" id="UP001230426">
    <property type="component" value="Unassembled WGS sequence"/>
</dbReference>
<dbReference type="RefSeq" id="WP_306857365.1">
    <property type="nucleotide sequence ID" value="NZ_JAUSRB010000001.1"/>
</dbReference>
<dbReference type="SUPFAM" id="SSF50475">
    <property type="entry name" value="FMN-binding split barrel"/>
    <property type="match status" value="1"/>
</dbReference>
<dbReference type="Gene3D" id="2.30.110.10">
    <property type="entry name" value="Electron Transport, Fmn-binding Protein, Chain A"/>
    <property type="match status" value="1"/>
</dbReference>
<dbReference type="InterPro" id="IPR011576">
    <property type="entry name" value="Pyridox_Oxase_N"/>
</dbReference>
<keyword evidence="4" id="KW-1185">Reference proteome</keyword>